<evidence type="ECO:0000313" key="6">
    <source>
        <dbReference type="EMBL" id="RCJ04074.1"/>
    </source>
</evidence>
<dbReference type="InterPro" id="IPR008927">
    <property type="entry name" value="6-PGluconate_DH-like_C_sf"/>
</dbReference>
<keyword evidence="2" id="KW-0520">NAD</keyword>
<reference evidence="6 7" key="1">
    <citation type="submission" date="2018-04" db="EMBL/GenBank/DDBJ databases">
        <title>Cupriavidus necator CR12 genome sequencing and assembly.</title>
        <authorList>
            <person name="Ben Fekih I."/>
            <person name="Mazhar H.S."/>
            <person name="Bello S.K."/>
            <person name="Rensing C."/>
        </authorList>
    </citation>
    <scope>NUCLEOTIDE SEQUENCE [LARGE SCALE GENOMIC DNA]</scope>
    <source>
        <strain evidence="6 7">CR12</strain>
    </source>
</reference>
<dbReference type="Pfam" id="PF03446">
    <property type="entry name" value="NAD_binding_2"/>
    <property type="match status" value="1"/>
</dbReference>
<dbReference type="PIRSF" id="PIRSF000103">
    <property type="entry name" value="HIBADH"/>
    <property type="match status" value="1"/>
</dbReference>
<accession>A0A367P937</accession>
<dbReference type="InterPro" id="IPR006115">
    <property type="entry name" value="6PGDH_NADP-bd"/>
</dbReference>
<dbReference type="GO" id="GO:0016054">
    <property type="term" value="P:organic acid catabolic process"/>
    <property type="evidence" value="ECO:0007669"/>
    <property type="project" value="UniProtKB-ARBA"/>
</dbReference>
<proteinExistence type="predicted"/>
<dbReference type="EMBL" id="QDHA01000113">
    <property type="protein sequence ID" value="RCJ04074.1"/>
    <property type="molecule type" value="Genomic_DNA"/>
</dbReference>
<dbReference type="GO" id="GO:0016616">
    <property type="term" value="F:oxidoreductase activity, acting on the CH-OH group of donors, NAD or NADP as acceptor"/>
    <property type="evidence" value="ECO:0007669"/>
    <property type="project" value="TreeGrafter"/>
</dbReference>
<dbReference type="InterPro" id="IPR036291">
    <property type="entry name" value="NAD(P)-bd_dom_sf"/>
</dbReference>
<feature type="active site" evidence="3">
    <location>
        <position position="171"/>
    </location>
</feature>
<dbReference type="SUPFAM" id="SSF51735">
    <property type="entry name" value="NAD(P)-binding Rossmann-fold domains"/>
    <property type="match status" value="1"/>
</dbReference>
<dbReference type="InterPro" id="IPR029154">
    <property type="entry name" value="HIBADH-like_NADP-bd"/>
</dbReference>
<dbReference type="PANTHER" id="PTHR22981">
    <property type="entry name" value="3-HYDROXYISOBUTYRATE DEHYDROGENASE-RELATED"/>
    <property type="match status" value="1"/>
</dbReference>
<feature type="domain" description="6-phosphogluconate dehydrogenase NADP-binding" evidence="4">
    <location>
        <begin position="3"/>
        <end position="162"/>
    </location>
</feature>
<dbReference type="GO" id="GO:0050661">
    <property type="term" value="F:NADP binding"/>
    <property type="evidence" value="ECO:0007669"/>
    <property type="project" value="InterPro"/>
</dbReference>
<dbReference type="GO" id="GO:0051287">
    <property type="term" value="F:NAD binding"/>
    <property type="evidence" value="ECO:0007669"/>
    <property type="project" value="InterPro"/>
</dbReference>
<dbReference type="RefSeq" id="WP_114135712.1">
    <property type="nucleotide sequence ID" value="NZ_CP068436.1"/>
</dbReference>
<dbReference type="Pfam" id="PF14833">
    <property type="entry name" value="NAD_binding_11"/>
    <property type="match status" value="1"/>
</dbReference>
<gene>
    <name evidence="6" type="ORF">DDK22_33685</name>
</gene>
<evidence type="ECO:0000259" key="5">
    <source>
        <dbReference type="Pfam" id="PF14833"/>
    </source>
</evidence>
<feature type="domain" description="3-hydroxyisobutyrate dehydrogenase-like NAD-binding" evidence="5">
    <location>
        <begin position="165"/>
        <end position="283"/>
    </location>
</feature>
<keyword evidence="1" id="KW-0560">Oxidoreductase</keyword>
<protein>
    <submittedName>
        <fullName evidence="6">NAD(P)-dependent oxidoreductase</fullName>
    </submittedName>
</protein>
<dbReference type="Gene3D" id="3.40.50.720">
    <property type="entry name" value="NAD(P)-binding Rossmann-like Domain"/>
    <property type="match status" value="1"/>
</dbReference>
<evidence type="ECO:0000259" key="4">
    <source>
        <dbReference type="Pfam" id="PF03446"/>
    </source>
</evidence>
<dbReference type="Proteomes" id="UP000253501">
    <property type="component" value="Unassembled WGS sequence"/>
</dbReference>
<dbReference type="InterPro" id="IPR013328">
    <property type="entry name" value="6PGD_dom2"/>
</dbReference>
<comment type="caution">
    <text evidence="6">The sequence shown here is derived from an EMBL/GenBank/DDBJ whole genome shotgun (WGS) entry which is preliminary data.</text>
</comment>
<dbReference type="InterPro" id="IPR002204">
    <property type="entry name" value="3-OH-isobutyrate_DH-rel_CS"/>
</dbReference>
<evidence type="ECO:0000256" key="2">
    <source>
        <dbReference type="ARBA" id="ARBA00023027"/>
    </source>
</evidence>
<dbReference type="PANTHER" id="PTHR22981:SF7">
    <property type="entry name" value="3-HYDROXYISOBUTYRATE DEHYDROGENASE, MITOCHONDRIAL"/>
    <property type="match status" value="1"/>
</dbReference>
<sequence>MARIGFIGLGRMGKPMASNLQRKGFELVVHDLNAHAVNELVALGAIRGETIPDIARQCNIVITMLPSSVEVEQVAMGPDGIFANAKAGSLLMDMSTIDPLATERLSESAQKHGLSMVDAPVGRLAQHADRGESLFMVGASDADIKLVEPLLYAMGTTVYHCGGVGAGVRTKLVNNYMVVALCQMNAEALALSQRFELDLTKTLQVLYGTSASNGQLRMNFPNKVLVDDTTPGFTIDLAHKDMSLVLGAAHALRVPMPLAAATFESYSLARASGYGRIDFTGIADAVCDLSKISRVRVPTGWKPE</sequence>
<evidence type="ECO:0000256" key="3">
    <source>
        <dbReference type="PIRSR" id="PIRSR000103-1"/>
    </source>
</evidence>
<dbReference type="AlphaFoldDB" id="A0A367P937"/>
<dbReference type="SUPFAM" id="SSF48179">
    <property type="entry name" value="6-phosphogluconate dehydrogenase C-terminal domain-like"/>
    <property type="match status" value="1"/>
</dbReference>
<evidence type="ECO:0000313" key="7">
    <source>
        <dbReference type="Proteomes" id="UP000253501"/>
    </source>
</evidence>
<evidence type="ECO:0000256" key="1">
    <source>
        <dbReference type="ARBA" id="ARBA00023002"/>
    </source>
</evidence>
<dbReference type="InterPro" id="IPR015815">
    <property type="entry name" value="HIBADH-related"/>
</dbReference>
<dbReference type="Gene3D" id="1.10.1040.10">
    <property type="entry name" value="N-(1-d-carboxylethyl)-l-norvaline Dehydrogenase, domain 2"/>
    <property type="match status" value="1"/>
</dbReference>
<dbReference type="PROSITE" id="PS00895">
    <property type="entry name" value="3_HYDROXYISOBUT_DH"/>
    <property type="match status" value="1"/>
</dbReference>
<name>A0A367P937_CUPNE</name>
<organism evidence="6 7">
    <name type="scientific">Cupriavidus necator</name>
    <name type="common">Alcaligenes eutrophus</name>
    <name type="synonym">Ralstonia eutropha</name>
    <dbReference type="NCBI Taxonomy" id="106590"/>
    <lineage>
        <taxon>Bacteria</taxon>
        <taxon>Pseudomonadati</taxon>
        <taxon>Pseudomonadota</taxon>
        <taxon>Betaproteobacteria</taxon>
        <taxon>Burkholderiales</taxon>
        <taxon>Burkholderiaceae</taxon>
        <taxon>Cupriavidus</taxon>
    </lineage>
</organism>